<comment type="similarity">
    <text evidence="1">Belongs to the peptidase C48 family.</text>
</comment>
<feature type="region of interest" description="Disordered" evidence="6">
    <location>
        <begin position="638"/>
        <end position="688"/>
    </location>
</feature>
<dbReference type="GO" id="GO:0006508">
    <property type="term" value="P:proteolysis"/>
    <property type="evidence" value="ECO:0007669"/>
    <property type="project" value="UniProtKB-KW"/>
</dbReference>
<evidence type="ECO:0000256" key="5">
    <source>
        <dbReference type="ARBA" id="ARBA00022801"/>
    </source>
</evidence>
<evidence type="ECO:0000256" key="1">
    <source>
        <dbReference type="ARBA" id="ARBA00005234"/>
    </source>
</evidence>
<dbReference type="InterPro" id="IPR051947">
    <property type="entry name" value="Sentrin-specific_protease"/>
</dbReference>
<dbReference type="PANTHER" id="PTHR46896:SF3">
    <property type="entry name" value="FI06413P-RELATED"/>
    <property type="match status" value="1"/>
</dbReference>
<protein>
    <recommendedName>
        <fullName evidence="7">Ubiquitin-like protease family profile domain-containing protein</fullName>
    </recommendedName>
</protein>
<feature type="compositionally biased region" description="Low complexity" evidence="6">
    <location>
        <begin position="601"/>
        <end position="616"/>
    </location>
</feature>
<dbReference type="Proteomes" id="UP000226431">
    <property type="component" value="Unassembled WGS sequence"/>
</dbReference>
<dbReference type="GO" id="GO:0070139">
    <property type="term" value="F:SUMO-specific endopeptidase activity"/>
    <property type="evidence" value="ECO:0007669"/>
    <property type="project" value="TreeGrafter"/>
</dbReference>
<evidence type="ECO:0000259" key="7">
    <source>
        <dbReference type="PROSITE" id="PS50600"/>
    </source>
</evidence>
<feature type="compositionally biased region" description="Polar residues" evidence="6">
    <location>
        <begin position="553"/>
        <end position="570"/>
    </location>
</feature>
<keyword evidence="2" id="KW-0597">Phosphoprotein</keyword>
<evidence type="ECO:0000313" key="9">
    <source>
        <dbReference type="Proteomes" id="UP000226431"/>
    </source>
</evidence>
<proteinExistence type="inferred from homology"/>
<dbReference type="Gene3D" id="3.40.395.10">
    <property type="entry name" value="Adenoviral Proteinase, Chain A"/>
    <property type="match status" value="1"/>
</dbReference>
<evidence type="ECO:0000256" key="3">
    <source>
        <dbReference type="ARBA" id="ARBA00022670"/>
    </source>
</evidence>
<dbReference type="OrthoDB" id="442460at2759"/>
<feature type="domain" description="Ubiquitin-like protease family profile" evidence="7">
    <location>
        <begin position="201"/>
        <end position="424"/>
    </location>
</feature>
<dbReference type="SUPFAM" id="SSF54001">
    <property type="entry name" value="Cysteine proteinases"/>
    <property type="match status" value="1"/>
</dbReference>
<feature type="region of interest" description="Disordered" evidence="6">
    <location>
        <begin position="323"/>
        <end position="351"/>
    </location>
</feature>
<evidence type="ECO:0000256" key="2">
    <source>
        <dbReference type="ARBA" id="ARBA00022553"/>
    </source>
</evidence>
<feature type="region of interest" description="Disordered" evidence="6">
    <location>
        <begin position="53"/>
        <end position="74"/>
    </location>
</feature>
<dbReference type="Pfam" id="PF25424">
    <property type="entry name" value="PH_35"/>
    <property type="match status" value="1"/>
</dbReference>
<dbReference type="Pfam" id="PF02902">
    <property type="entry name" value="Peptidase_C48"/>
    <property type="match status" value="1"/>
</dbReference>
<sequence>MVIERPVAKLFLELETIDDAKNLLNIIEPQISPDLICKQDDVGRMVENSLEKARDYDKRAQNGESEVSRPDKVATGPWLVQSSTFALDRDPSTSVTPRLIDRLLQSTSTFAFDRDPPTSTSPRLIDRLMQSMGTEKKDTIIDSEPESRSTNIALQMRRTRSSLPKAPAASPILNRWTSDNPKWKDCWETSLMYPATGKNRTTVDVDDIPRLDEGEFLNDNLISFYLRYLEVKLETERPELRQKVYICSTFFFEKLRSTRGKINYEGVKTWTAKVDLFSYDYIIVPVNEHAHWYLAIICNVANALNGIPLPPSNGVEVIDVSEDRQEAVASPDTSQTLAATPPDASSGTTQQLTIKQPKIVTLDSLGTSHSPTTKALKEYLVEEARDKKNVDLAILPNGMKAKDVPTQNNFCDCGLFVLGYVEEFLKDPYGNARKLLMREPLGWDLQPSALRNRIRELLFDLQAKQRSRLLEEKRARKQRSSPSQKAKEGTKQAATDSAAASVSSTPTSETTAGPHGVKVDSTASRKKIETLCAVKSNSPTVGDVRYVETLSDSNCSIGSKNGVNSSTSTPPHGRPSKSTPPVEESRAAGKPSVADQALIRTLPSSSPLTVTSESPTASKEQARACRVVRNGPSQVIELDSGKVRPSGRGRGEKAGPTKIQNEVAIMRQPMATTSQPVYDGIDRSRDLT</sequence>
<feature type="compositionally biased region" description="Polar residues" evidence="6">
    <location>
        <begin position="331"/>
        <end position="351"/>
    </location>
</feature>
<gene>
    <name evidence="8" type="ORF">CDD80_7392</name>
</gene>
<feature type="compositionally biased region" description="Basic and acidic residues" evidence="6">
    <location>
        <begin position="53"/>
        <end position="72"/>
    </location>
</feature>
<keyword evidence="3" id="KW-0645">Protease</keyword>
<feature type="region of interest" description="Disordered" evidence="6">
    <location>
        <begin position="471"/>
        <end position="521"/>
    </location>
</feature>
<keyword evidence="5" id="KW-0378">Hydrolase</keyword>
<evidence type="ECO:0000256" key="4">
    <source>
        <dbReference type="ARBA" id="ARBA00022786"/>
    </source>
</evidence>
<dbReference type="PROSITE" id="PS50600">
    <property type="entry name" value="ULP_PROTEASE"/>
    <property type="match status" value="1"/>
</dbReference>
<dbReference type="AlphaFoldDB" id="A0A2C5XQW3"/>
<dbReference type="STRING" id="2004952.A0A2C5XQW3"/>
<keyword evidence="4" id="KW-0833">Ubl conjugation pathway</keyword>
<dbReference type="GO" id="GO:0016926">
    <property type="term" value="P:protein desumoylation"/>
    <property type="evidence" value="ECO:0007669"/>
    <property type="project" value="TreeGrafter"/>
</dbReference>
<dbReference type="EMBL" id="NJES01000092">
    <property type="protein sequence ID" value="PHH78099.1"/>
    <property type="molecule type" value="Genomic_DNA"/>
</dbReference>
<organism evidence="8 9">
    <name type="scientific">Ophiocordyceps camponoti-rufipedis</name>
    <dbReference type="NCBI Taxonomy" id="2004952"/>
    <lineage>
        <taxon>Eukaryota</taxon>
        <taxon>Fungi</taxon>
        <taxon>Dikarya</taxon>
        <taxon>Ascomycota</taxon>
        <taxon>Pezizomycotina</taxon>
        <taxon>Sordariomycetes</taxon>
        <taxon>Hypocreomycetidae</taxon>
        <taxon>Hypocreales</taxon>
        <taxon>Ophiocordycipitaceae</taxon>
        <taxon>Ophiocordyceps</taxon>
    </lineage>
</organism>
<dbReference type="GO" id="GO:0005737">
    <property type="term" value="C:cytoplasm"/>
    <property type="evidence" value="ECO:0007669"/>
    <property type="project" value="TreeGrafter"/>
</dbReference>
<dbReference type="InterPro" id="IPR038765">
    <property type="entry name" value="Papain-like_cys_pep_sf"/>
</dbReference>
<feature type="region of interest" description="Disordered" evidence="6">
    <location>
        <begin position="553"/>
        <end position="626"/>
    </location>
</feature>
<evidence type="ECO:0000256" key="6">
    <source>
        <dbReference type="SAM" id="MobiDB-lite"/>
    </source>
</evidence>
<dbReference type="InterPro" id="IPR057501">
    <property type="entry name" value="DeUb_enz_PH"/>
</dbReference>
<dbReference type="InterPro" id="IPR003653">
    <property type="entry name" value="Peptidase_C48_C"/>
</dbReference>
<dbReference type="PANTHER" id="PTHR46896">
    <property type="entry name" value="SENTRIN-SPECIFIC PROTEASE"/>
    <property type="match status" value="1"/>
</dbReference>
<comment type="caution">
    <text evidence="8">The sequence shown here is derived from an EMBL/GenBank/DDBJ whole genome shotgun (WGS) entry which is preliminary data.</text>
</comment>
<dbReference type="GO" id="GO:0005634">
    <property type="term" value="C:nucleus"/>
    <property type="evidence" value="ECO:0007669"/>
    <property type="project" value="TreeGrafter"/>
</dbReference>
<name>A0A2C5XQW3_9HYPO</name>
<feature type="compositionally biased region" description="Low complexity" evidence="6">
    <location>
        <begin position="493"/>
        <end position="512"/>
    </location>
</feature>
<reference evidence="8 9" key="1">
    <citation type="submission" date="2017-06" db="EMBL/GenBank/DDBJ databases">
        <title>Ant-infecting Ophiocordyceps genomes reveal a high diversity of potential behavioral manipulation genes and a possible major role for enterotoxins.</title>
        <authorList>
            <person name="De Bekker C."/>
            <person name="Evans H.C."/>
            <person name="Brachmann A."/>
            <person name="Hughes D.P."/>
        </authorList>
    </citation>
    <scope>NUCLEOTIDE SEQUENCE [LARGE SCALE GENOMIC DNA]</scope>
    <source>
        <strain evidence="8 9">Map16</strain>
    </source>
</reference>
<keyword evidence="9" id="KW-1185">Reference proteome</keyword>
<accession>A0A2C5XQW3</accession>
<evidence type="ECO:0000313" key="8">
    <source>
        <dbReference type="EMBL" id="PHH78099.1"/>
    </source>
</evidence>